<dbReference type="EMBL" id="BNJG01000002">
    <property type="protein sequence ID" value="GHO57779.1"/>
    <property type="molecule type" value="Genomic_DNA"/>
</dbReference>
<dbReference type="InterPro" id="IPR010998">
    <property type="entry name" value="Integrase_recombinase_N"/>
</dbReference>
<evidence type="ECO:0000256" key="2">
    <source>
        <dbReference type="ARBA" id="ARBA00023125"/>
    </source>
</evidence>
<accession>A0ABQ3UY16</accession>
<keyword evidence="2 4" id="KW-0238">DNA-binding</keyword>
<keyword evidence="3" id="KW-0233">DNA recombination</keyword>
<evidence type="ECO:0000256" key="3">
    <source>
        <dbReference type="ARBA" id="ARBA00023172"/>
    </source>
</evidence>
<dbReference type="InterPro" id="IPR050090">
    <property type="entry name" value="Tyrosine_recombinase_XerCD"/>
</dbReference>
<dbReference type="Proteomes" id="UP000654345">
    <property type="component" value="Unassembled WGS sequence"/>
</dbReference>
<evidence type="ECO:0000313" key="7">
    <source>
        <dbReference type="EMBL" id="GHO57779.1"/>
    </source>
</evidence>
<protein>
    <recommendedName>
        <fullName evidence="9">Integrase</fullName>
    </recommendedName>
</protein>
<evidence type="ECO:0000259" key="6">
    <source>
        <dbReference type="PROSITE" id="PS51900"/>
    </source>
</evidence>
<feature type="domain" description="Tyr recombinase" evidence="5">
    <location>
        <begin position="182"/>
        <end position="321"/>
    </location>
</feature>
<dbReference type="Pfam" id="PF00589">
    <property type="entry name" value="Phage_integrase"/>
    <property type="match status" value="1"/>
</dbReference>
<proteinExistence type="predicted"/>
<dbReference type="PANTHER" id="PTHR30349">
    <property type="entry name" value="PHAGE INTEGRASE-RELATED"/>
    <property type="match status" value="1"/>
</dbReference>
<evidence type="ECO:0000256" key="4">
    <source>
        <dbReference type="PROSITE-ProRule" id="PRU01248"/>
    </source>
</evidence>
<feature type="domain" description="Core-binding (CB)" evidence="6">
    <location>
        <begin position="23"/>
        <end position="131"/>
    </location>
</feature>
<keyword evidence="8" id="KW-1185">Reference proteome</keyword>
<comment type="caution">
    <text evidence="7">The sequence shown here is derived from an EMBL/GenBank/DDBJ whole genome shotgun (WGS) entry which is preliminary data.</text>
</comment>
<dbReference type="InterPro" id="IPR013762">
    <property type="entry name" value="Integrase-like_cat_sf"/>
</dbReference>
<dbReference type="Gene3D" id="1.10.443.10">
    <property type="entry name" value="Intergrase catalytic core"/>
    <property type="match status" value="1"/>
</dbReference>
<dbReference type="SUPFAM" id="SSF56349">
    <property type="entry name" value="DNA breaking-rejoining enzymes"/>
    <property type="match status" value="1"/>
</dbReference>
<name>A0ABQ3UY16_9CHLR</name>
<dbReference type="InterPro" id="IPR011010">
    <property type="entry name" value="DNA_brk_join_enz"/>
</dbReference>
<evidence type="ECO:0008006" key="9">
    <source>
        <dbReference type="Google" id="ProtNLM"/>
    </source>
</evidence>
<keyword evidence="1" id="KW-0229">DNA integration</keyword>
<evidence type="ECO:0000313" key="8">
    <source>
        <dbReference type="Proteomes" id="UP000654345"/>
    </source>
</evidence>
<dbReference type="InterPro" id="IPR004107">
    <property type="entry name" value="Integrase_SAM-like_N"/>
</dbReference>
<dbReference type="PROSITE" id="PS51898">
    <property type="entry name" value="TYR_RECOMBINASE"/>
    <property type="match status" value="1"/>
</dbReference>
<dbReference type="InterPro" id="IPR002104">
    <property type="entry name" value="Integrase_catalytic"/>
</dbReference>
<dbReference type="Pfam" id="PF02899">
    <property type="entry name" value="Phage_int_SAM_1"/>
    <property type="match status" value="1"/>
</dbReference>
<dbReference type="PANTHER" id="PTHR30349:SF81">
    <property type="entry name" value="TYROSINE RECOMBINASE XERC"/>
    <property type="match status" value="1"/>
</dbReference>
<dbReference type="InterPro" id="IPR044068">
    <property type="entry name" value="CB"/>
</dbReference>
<sequence>MRVQRNQLSSENDISYTLLDENDHPVPVVSDFLRHLGARGFSPNTLSAYAYDLLHFMTFLKERHLTYEEFNPPHAIAFLEYLRTLPSRTQVRRLGLVLSTTTSEGFSSTRLSPATVNRAIATVSSFYEYLILSGQFSERENPIQQVADPVLARVSERHRPFMGHASRQRPIRRAVRVKTVRRVPRPMDDNPIDQLLDSLKLRRDKAMLLLMLHGGLRPGEVLSLHLEDLQCGRRRVIIRYRTDHPKRARTKSRMERVVDLLQPETLQAVSDYVMFERPIDTESPYVFLVGSRGKRRTEPLGYHALVKLFERHCERLGIRTP</sequence>
<reference evidence="7 8" key="1">
    <citation type="journal article" date="2021" name="Int. J. Syst. Evol. Microbiol.">
        <title>Reticulibacter mediterranei gen. nov., sp. nov., within the new family Reticulibacteraceae fam. nov., and Ktedonospora formicarum gen. nov., sp. nov., Ktedonobacter robiniae sp. nov., Dictyobacter formicarum sp. nov. and Dictyobacter arantiisoli sp. nov., belonging to the class Ktedonobacteria.</title>
        <authorList>
            <person name="Yabe S."/>
            <person name="Zheng Y."/>
            <person name="Wang C.M."/>
            <person name="Sakai Y."/>
            <person name="Abe K."/>
            <person name="Yokota A."/>
            <person name="Donadio S."/>
            <person name="Cavaletti L."/>
            <person name="Monciardini P."/>
        </authorList>
    </citation>
    <scope>NUCLEOTIDE SEQUENCE [LARGE SCALE GENOMIC DNA]</scope>
    <source>
        <strain evidence="7 8">SOSP1-30</strain>
    </source>
</reference>
<dbReference type="PROSITE" id="PS51900">
    <property type="entry name" value="CB"/>
    <property type="match status" value="1"/>
</dbReference>
<gene>
    <name evidence="7" type="ORF">KSB_62540</name>
</gene>
<evidence type="ECO:0000256" key="1">
    <source>
        <dbReference type="ARBA" id="ARBA00022908"/>
    </source>
</evidence>
<dbReference type="Gene3D" id="1.10.150.130">
    <property type="match status" value="1"/>
</dbReference>
<organism evidence="7 8">
    <name type="scientific">Ktedonobacter robiniae</name>
    <dbReference type="NCBI Taxonomy" id="2778365"/>
    <lineage>
        <taxon>Bacteria</taxon>
        <taxon>Bacillati</taxon>
        <taxon>Chloroflexota</taxon>
        <taxon>Ktedonobacteria</taxon>
        <taxon>Ktedonobacterales</taxon>
        <taxon>Ktedonobacteraceae</taxon>
        <taxon>Ktedonobacter</taxon>
    </lineage>
</organism>
<evidence type="ECO:0000259" key="5">
    <source>
        <dbReference type="PROSITE" id="PS51898"/>
    </source>
</evidence>